<proteinExistence type="predicted"/>
<gene>
    <name evidence="2" type="ORF">GNI_171080</name>
</gene>
<dbReference type="VEuPathDB" id="CryptoDB:GNI_171080"/>
<evidence type="ECO:0000256" key="1">
    <source>
        <dbReference type="SAM" id="MobiDB-lite"/>
    </source>
</evidence>
<feature type="compositionally biased region" description="Basic and acidic residues" evidence="1">
    <location>
        <begin position="357"/>
        <end position="376"/>
    </location>
</feature>
<dbReference type="Proteomes" id="UP000019763">
    <property type="component" value="Unassembled WGS sequence"/>
</dbReference>
<dbReference type="RefSeq" id="XP_011133317.1">
    <property type="nucleotide sequence ID" value="XM_011135015.1"/>
</dbReference>
<organism evidence="2 3">
    <name type="scientific">Gregarina niphandrodes</name>
    <name type="common">Septate eugregarine</name>
    <dbReference type="NCBI Taxonomy" id="110365"/>
    <lineage>
        <taxon>Eukaryota</taxon>
        <taxon>Sar</taxon>
        <taxon>Alveolata</taxon>
        <taxon>Apicomplexa</taxon>
        <taxon>Conoidasida</taxon>
        <taxon>Gregarinasina</taxon>
        <taxon>Eugregarinorida</taxon>
        <taxon>Gregarinidae</taxon>
        <taxon>Gregarina</taxon>
    </lineage>
</organism>
<name>A0A023AXT6_GRENI</name>
<feature type="region of interest" description="Disordered" evidence="1">
    <location>
        <begin position="565"/>
        <end position="593"/>
    </location>
</feature>
<evidence type="ECO:0000313" key="3">
    <source>
        <dbReference type="Proteomes" id="UP000019763"/>
    </source>
</evidence>
<dbReference type="GeneID" id="22915860"/>
<sequence length="593" mass="66647">MKQGTGRSSCVFTRCSLAELWFTMTARATSTGVTQSFDEVELSLHGDNEELIPWALCRASQFHHSLGPVLIRQSSYKNALTCETDWCNNTFVACVAERLSDKATVETACRLRDRITDEYKQQIQKYKNIILSLQSNPQLQKNLQNKSVQEGDELSDKDDAKKDDAKKDDAKKDDEPSSKDDAKRDDELAEKDGAKKDDELAKKDDEPAKKDDEPAKKDDEEQSEEEKSKDLIVELQTKIEELEDLVVSSREKCEDLSASDLKMAYRLYQYQIDLGTVLGYLNLKSDELKEAFDKKLEEVEDDVAEDNTFKSDEENSKQKIVSLYSTVKWSLDDMIAVGVAKKMVERLMDKTEVEAAAADDKPVEADAKAAESDAKPVESGAKPVESDAKPVESDAKPVESDAKPVESGAISASAENVAGSECGGKDDVKDDAEDIVYVRYDFQGRAKTANLPVPQFNIYKWFHAWKNGSVMAMDSYGRISAERFKELHDKFQESQGTLLPTMSYGVWSVDYPTFTRALQESRAALRNGQQHPLTKITKHQTISNSPNDHKFQMYAASLIRQDKAAADIGEDERQQNDSKEVEEYKKRKAESDE</sequence>
<accession>A0A023AXT6</accession>
<feature type="compositionally biased region" description="Basic and acidic residues" evidence="1">
    <location>
        <begin position="384"/>
        <end position="404"/>
    </location>
</feature>
<feature type="compositionally biased region" description="Basic and acidic residues" evidence="1">
    <location>
        <begin position="157"/>
        <end position="230"/>
    </location>
</feature>
<dbReference type="AlphaFoldDB" id="A0A023AXT6"/>
<reference evidence="2" key="1">
    <citation type="submission" date="2013-12" db="EMBL/GenBank/DDBJ databases">
        <authorList>
            <person name="Omoto C.K."/>
            <person name="Sibley D."/>
            <person name="Venepally P."/>
            <person name="Hadjithomas M."/>
            <person name="Karamycheva S."/>
            <person name="Brunk B."/>
            <person name="Roos D."/>
            <person name="Caler E."/>
            <person name="Lorenzi H."/>
        </authorList>
    </citation>
    <scope>NUCLEOTIDE SEQUENCE</scope>
</reference>
<feature type="region of interest" description="Disordered" evidence="1">
    <location>
        <begin position="357"/>
        <end position="425"/>
    </location>
</feature>
<keyword evidence="3" id="KW-1185">Reference proteome</keyword>
<dbReference type="EMBL" id="AFNH02001281">
    <property type="protein sequence ID" value="EZG43466.1"/>
    <property type="molecule type" value="Genomic_DNA"/>
</dbReference>
<protein>
    <submittedName>
        <fullName evidence="2">Uncharacterized protein</fullName>
    </submittedName>
</protein>
<evidence type="ECO:0000313" key="2">
    <source>
        <dbReference type="EMBL" id="EZG43466.1"/>
    </source>
</evidence>
<comment type="caution">
    <text evidence="2">The sequence shown here is derived from an EMBL/GenBank/DDBJ whole genome shotgun (WGS) entry which is preliminary data.</text>
</comment>
<feature type="compositionally biased region" description="Basic and acidic residues" evidence="1">
    <location>
        <begin position="565"/>
        <end position="585"/>
    </location>
</feature>
<feature type="region of interest" description="Disordered" evidence="1">
    <location>
        <begin position="144"/>
        <end position="230"/>
    </location>
</feature>